<evidence type="ECO:0000313" key="6">
    <source>
        <dbReference type="Proteomes" id="UP000719766"/>
    </source>
</evidence>
<dbReference type="Proteomes" id="UP000719766">
    <property type="component" value="Unassembled WGS sequence"/>
</dbReference>
<dbReference type="OrthoDB" id="4062651at2759"/>
<dbReference type="AlphaFoldDB" id="A0A9P7ABS1"/>
<comment type="caution">
    <text evidence="5">The sequence shown here is derived from an EMBL/GenBank/DDBJ whole genome shotgun (WGS) entry which is preliminary data.</text>
</comment>
<feature type="domain" description="Crinkler effector protein N-terminal" evidence="4">
    <location>
        <begin position="119"/>
        <end position="216"/>
    </location>
</feature>
<sequence length="705" mass="80092">MSGPLHLKLNCIVLGDNPRRIFPVDIERTEIGGDLKEVIKDKKRPEFDHVATDRLELWKVDLPIDEMIEHNLNNLTLDPMKSLSPVDEMVEIFPDAPPRKYLHIIIQCPPAVSSGPLRLKLNCIVFGDDPRHIFPVDVERTKTVGDLKNVIKVAKKPEFDHVAADRLELWKVKINLNDIQLRNSIMDGGIKLRPLTELSDVFADGIERGCIHIVVKHPAIARHIPAVDRRIAYLKKGAGTPSAGAKPSAFSTKQDQQEYLCNRPRRAADPVPITLLEPIFAEFVDDCQKYEPTVHDNDFVLQLSEKMAAFYPNELTRMNTFRQVLRDYGIILNASMVGSTGCTTDGHLLSTNGQFVLMIIEGKNEIGSGAAEPFMEAMLYYRKFMEDSKIEMARLRSFIPCIHIIVFGACIGFSGSVFTEKVQSDVLVPIIPLFWHSTDLHMQVMAARTFGALKIAVEKLTKLYSRPIPSLEPEDPYLKCPYPRSYTNSTGFIQEFRYDETQILRDRLIFFGETVGNAAGSKICIKFVRNYSPQAHEFCASKGNAPKLIAYNSLPGGWNLVIMDALDIDNDCLPQRPGSYRLLSEIGVLDRQPLKETITTLIRELHNHNDGYVHGDLRDTNFVVRDDKHFMLLDFDWAGPIQKTHYPMYVNRKDIRRPDGVWDGQKIVAEYDLDMLNYLFHPEQDVREPAAKRRRILSEGSLMVI</sequence>
<dbReference type="Gene3D" id="1.10.510.10">
    <property type="entry name" value="Transferase(Phosphotransferase) domain 1"/>
    <property type="match status" value="1"/>
</dbReference>
<evidence type="ECO:0000256" key="3">
    <source>
        <dbReference type="ARBA" id="ARBA00022525"/>
    </source>
</evidence>
<gene>
    <name evidence="5" type="ORF">HD556DRAFT_1507585</name>
</gene>
<evidence type="ECO:0000256" key="2">
    <source>
        <dbReference type="ARBA" id="ARBA00004613"/>
    </source>
</evidence>
<reference evidence="5" key="1">
    <citation type="journal article" date="2020" name="New Phytol.">
        <title>Comparative genomics reveals dynamic genome evolution in host specialist ectomycorrhizal fungi.</title>
        <authorList>
            <person name="Lofgren L.A."/>
            <person name="Nguyen N.H."/>
            <person name="Vilgalys R."/>
            <person name="Ruytinx J."/>
            <person name="Liao H.L."/>
            <person name="Branco S."/>
            <person name="Kuo A."/>
            <person name="LaButti K."/>
            <person name="Lipzen A."/>
            <person name="Andreopoulos W."/>
            <person name="Pangilinan J."/>
            <person name="Riley R."/>
            <person name="Hundley H."/>
            <person name="Na H."/>
            <person name="Barry K."/>
            <person name="Grigoriev I.V."/>
            <person name="Stajich J.E."/>
            <person name="Kennedy P.G."/>
        </authorList>
    </citation>
    <scope>NUCLEOTIDE SEQUENCE</scope>
    <source>
        <strain evidence="5">S12</strain>
    </source>
</reference>
<dbReference type="GO" id="GO:0005576">
    <property type="term" value="C:extracellular region"/>
    <property type="evidence" value="ECO:0007669"/>
    <property type="project" value="UniProtKB-SubCell"/>
</dbReference>
<feature type="domain" description="Crinkler effector protein N-terminal" evidence="4">
    <location>
        <begin position="7"/>
        <end position="107"/>
    </location>
</feature>
<dbReference type="EMBL" id="JABBWE010000096">
    <property type="protein sequence ID" value="KAG1786196.1"/>
    <property type="molecule type" value="Genomic_DNA"/>
</dbReference>
<organism evidence="5 6">
    <name type="scientific">Suillus plorans</name>
    <dbReference type="NCBI Taxonomy" id="116603"/>
    <lineage>
        <taxon>Eukaryota</taxon>
        <taxon>Fungi</taxon>
        <taxon>Dikarya</taxon>
        <taxon>Basidiomycota</taxon>
        <taxon>Agaricomycotina</taxon>
        <taxon>Agaricomycetes</taxon>
        <taxon>Agaricomycetidae</taxon>
        <taxon>Boletales</taxon>
        <taxon>Suillineae</taxon>
        <taxon>Suillaceae</taxon>
        <taxon>Suillus</taxon>
    </lineage>
</organism>
<dbReference type="SUPFAM" id="SSF56112">
    <property type="entry name" value="Protein kinase-like (PK-like)"/>
    <property type="match status" value="1"/>
</dbReference>
<proteinExistence type="predicted"/>
<comment type="subcellular location">
    <subcellularLocation>
        <location evidence="1">Host cell</location>
    </subcellularLocation>
    <subcellularLocation>
        <location evidence="2">Secreted</location>
    </subcellularLocation>
</comment>
<keyword evidence="3" id="KW-0964">Secreted</keyword>
<dbReference type="RefSeq" id="XP_041153658.1">
    <property type="nucleotide sequence ID" value="XM_041309057.1"/>
</dbReference>
<dbReference type="GO" id="GO:0043657">
    <property type="term" value="C:host cell"/>
    <property type="evidence" value="ECO:0007669"/>
    <property type="project" value="UniProtKB-SubCell"/>
</dbReference>
<evidence type="ECO:0000313" key="5">
    <source>
        <dbReference type="EMBL" id="KAG1786196.1"/>
    </source>
</evidence>
<evidence type="ECO:0000259" key="4">
    <source>
        <dbReference type="Pfam" id="PF20147"/>
    </source>
</evidence>
<protein>
    <recommendedName>
        <fullName evidence="4">Crinkler effector protein N-terminal domain-containing protein</fullName>
    </recommendedName>
</protein>
<dbReference type="InterPro" id="IPR045379">
    <property type="entry name" value="Crinkler_N"/>
</dbReference>
<dbReference type="InterPro" id="IPR011009">
    <property type="entry name" value="Kinase-like_dom_sf"/>
</dbReference>
<evidence type="ECO:0000256" key="1">
    <source>
        <dbReference type="ARBA" id="ARBA00004340"/>
    </source>
</evidence>
<dbReference type="GeneID" id="64602821"/>
<accession>A0A9P7ABS1</accession>
<name>A0A9P7ABS1_9AGAM</name>
<dbReference type="Pfam" id="PF20147">
    <property type="entry name" value="Crinkler"/>
    <property type="match status" value="2"/>
</dbReference>
<keyword evidence="6" id="KW-1185">Reference proteome</keyword>